<dbReference type="STRING" id="33114.A0A2G2WI81"/>
<dbReference type="PRINTS" id="PR00980">
    <property type="entry name" value="TRNASYNTHALA"/>
</dbReference>
<evidence type="ECO:0000313" key="3">
    <source>
        <dbReference type="Proteomes" id="UP000224567"/>
    </source>
</evidence>
<dbReference type="Gene3D" id="3.30.980.10">
    <property type="entry name" value="Threonyl-trna Synthetase, Chain A, domain 2"/>
    <property type="match status" value="1"/>
</dbReference>
<sequence>MENDTRIVHLEITAAEILSKGKELRLSRDLMEQVLIRRLLVLLLRDDIMHLALFENHRRKDGKATRSRVSMMPIGTPKYRDYVNFTVEKINEEFSYQILATTLYLDTIDDSKRIYLYIIGPGGDIIGNHMRAVVYLISDGVNPSNIRRGYVVRHLIRKVVRTGRLLGVKEDGMGDLQGAFLPILAKKVHHTASNLLQSALKRVIGQETSQAASMVAFDHLRFDFNFHRPLLDKELIDIEGLINQWIGDGMILETKVMSLTDTKGAGAIAMFGEKYGDHFMLRM</sequence>
<reference evidence="2 3" key="1">
    <citation type="journal article" date="2017" name="Genome Biol.">
        <title>New reference genome sequences of hot pepper reveal the massive evolution of plant disease-resistance genes by retroduplication.</title>
        <authorList>
            <person name="Kim S."/>
            <person name="Park J."/>
            <person name="Yeom S.I."/>
            <person name="Kim Y.M."/>
            <person name="Seo E."/>
            <person name="Kim K.T."/>
            <person name="Kim M.S."/>
            <person name="Lee J.M."/>
            <person name="Cheong K."/>
            <person name="Shin H.S."/>
            <person name="Kim S.B."/>
            <person name="Han K."/>
            <person name="Lee J."/>
            <person name="Park M."/>
            <person name="Lee H.A."/>
            <person name="Lee H.Y."/>
            <person name="Lee Y."/>
            <person name="Oh S."/>
            <person name="Lee J.H."/>
            <person name="Choi E."/>
            <person name="Choi E."/>
            <person name="Lee S.E."/>
            <person name="Jeon J."/>
            <person name="Kim H."/>
            <person name="Choi G."/>
            <person name="Song H."/>
            <person name="Lee J."/>
            <person name="Lee S.C."/>
            <person name="Kwon J.K."/>
            <person name="Lee H.Y."/>
            <person name="Koo N."/>
            <person name="Hong Y."/>
            <person name="Kim R.W."/>
            <person name="Kang W.H."/>
            <person name="Huh J.H."/>
            <person name="Kang B.C."/>
            <person name="Yang T.J."/>
            <person name="Lee Y.H."/>
            <person name="Bennetzen J.L."/>
            <person name="Choi D."/>
        </authorList>
    </citation>
    <scope>NUCLEOTIDE SEQUENCE [LARGE SCALE GENOMIC DNA]</scope>
    <source>
        <strain evidence="3">cv. PBC81</strain>
    </source>
</reference>
<organism evidence="2 3">
    <name type="scientific">Capsicum baccatum</name>
    <name type="common">Peruvian pepper</name>
    <dbReference type="NCBI Taxonomy" id="33114"/>
    <lineage>
        <taxon>Eukaryota</taxon>
        <taxon>Viridiplantae</taxon>
        <taxon>Streptophyta</taxon>
        <taxon>Embryophyta</taxon>
        <taxon>Tracheophyta</taxon>
        <taxon>Spermatophyta</taxon>
        <taxon>Magnoliopsida</taxon>
        <taxon>eudicotyledons</taxon>
        <taxon>Gunneridae</taxon>
        <taxon>Pentapetalae</taxon>
        <taxon>asterids</taxon>
        <taxon>lamiids</taxon>
        <taxon>Solanales</taxon>
        <taxon>Solanaceae</taxon>
        <taxon>Solanoideae</taxon>
        <taxon>Capsiceae</taxon>
        <taxon>Capsicum</taxon>
    </lineage>
</organism>
<evidence type="ECO:0000313" key="2">
    <source>
        <dbReference type="EMBL" id="PHT44956.1"/>
    </source>
</evidence>
<dbReference type="PANTHER" id="PTHR11777">
    <property type="entry name" value="ALANYL-TRNA SYNTHETASE"/>
    <property type="match status" value="1"/>
</dbReference>
<name>A0A2G2WI81_CAPBA</name>
<comment type="caution">
    <text evidence="2">The sequence shown here is derived from an EMBL/GenBank/DDBJ whole genome shotgun (WGS) entry which is preliminary data.</text>
</comment>
<dbReference type="SUPFAM" id="SSF101353">
    <property type="entry name" value="Putative anticodon-binding domain of alanyl-tRNA synthetase (AlaRS)"/>
    <property type="match status" value="1"/>
</dbReference>
<dbReference type="OrthoDB" id="1739778at2759"/>
<dbReference type="GO" id="GO:0004813">
    <property type="term" value="F:alanine-tRNA ligase activity"/>
    <property type="evidence" value="ECO:0007669"/>
    <property type="project" value="InterPro"/>
</dbReference>
<dbReference type="GO" id="GO:0005524">
    <property type="term" value="F:ATP binding"/>
    <property type="evidence" value="ECO:0007669"/>
    <property type="project" value="InterPro"/>
</dbReference>
<dbReference type="EMBL" id="MLFT02000006">
    <property type="protein sequence ID" value="PHT44956.1"/>
    <property type="molecule type" value="Genomic_DNA"/>
</dbReference>
<keyword evidence="2" id="KW-0436">Ligase</keyword>
<dbReference type="GO" id="GO:0002161">
    <property type="term" value="F:aminoacyl-tRNA deacylase activity"/>
    <property type="evidence" value="ECO:0007669"/>
    <property type="project" value="TreeGrafter"/>
</dbReference>
<dbReference type="InterPro" id="IPR018163">
    <property type="entry name" value="Thr/Ala-tRNA-synth_IIc_edit"/>
</dbReference>
<gene>
    <name evidence="2" type="ORF">CQW23_14114</name>
</gene>
<proteinExistence type="predicted"/>
<dbReference type="Pfam" id="PF01411">
    <property type="entry name" value="tRNA-synt_2c"/>
    <property type="match status" value="1"/>
</dbReference>
<dbReference type="SUPFAM" id="SSF55186">
    <property type="entry name" value="ThrRS/AlaRS common domain"/>
    <property type="match status" value="1"/>
</dbReference>
<dbReference type="GO" id="GO:0005829">
    <property type="term" value="C:cytosol"/>
    <property type="evidence" value="ECO:0007669"/>
    <property type="project" value="TreeGrafter"/>
</dbReference>
<dbReference type="PANTHER" id="PTHR11777:SF9">
    <property type="entry name" value="ALANINE--TRNA LIGASE, CYTOPLASMIC"/>
    <property type="match status" value="1"/>
</dbReference>
<dbReference type="GO" id="GO:0006419">
    <property type="term" value="P:alanyl-tRNA aminoacylation"/>
    <property type="evidence" value="ECO:0007669"/>
    <property type="project" value="InterPro"/>
</dbReference>
<feature type="domain" description="Alanyl-tRNA synthetase class IIc N-terminal" evidence="1">
    <location>
        <begin position="125"/>
        <end position="186"/>
    </location>
</feature>
<dbReference type="InterPro" id="IPR018164">
    <property type="entry name" value="Ala-tRNA-synth_IIc_N"/>
</dbReference>
<dbReference type="AlphaFoldDB" id="A0A2G2WI81"/>
<dbReference type="InterPro" id="IPR002318">
    <property type="entry name" value="Ala-tRNA-lgiase_IIc"/>
</dbReference>
<protein>
    <submittedName>
        <fullName evidence="2">Alanine--tRNA ligase, chloroplastic</fullName>
    </submittedName>
</protein>
<dbReference type="Proteomes" id="UP000224567">
    <property type="component" value="Unassembled WGS sequence"/>
</dbReference>
<evidence type="ECO:0000259" key="1">
    <source>
        <dbReference type="Pfam" id="PF01411"/>
    </source>
</evidence>
<keyword evidence="3" id="KW-1185">Reference proteome</keyword>
<reference evidence="3" key="2">
    <citation type="journal article" date="2017" name="J. Anim. Genet.">
        <title>Multiple reference genome sequences of hot pepper reveal the massive evolution of plant disease resistance genes by retroduplication.</title>
        <authorList>
            <person name="Kim S."/>
            <person name="Park J."/>
            <person name="Yeom S.-I."/>
            <person name="Kim Y.-M."/>
            <person name="Seo E."/>
            <person name="Kim K.-T."/>
            <person name="Kim M.-S."/>
            <person name="Lee J.M."/>
            <person name="Cheong K."/>
            <person name="Shin H.-S."/>
            <person name="Kim S.-B."/>
            <person name="Han K."/>
            <person name="Lee J."/>
            <person name="Park M."/>
            <person name="Lee H.-A."/>
            <person name="Lee H.-Y."/>
            <person name="Lee Y."/>
            <person name="Oh S."/>
            <person name="Lee J.H."/>
            <person name="Choi E."/>
            <person name="Choi E."/>
            <person name="Lee S.E."/>
            <person name="Jeon J."/>
            <person name="Kim H."/>
            <person name="Choi G."/>
            <person name="Song H."/>
            <person name="Lee J."/>
            <person name="Lee S.-C."/>
            <person name="Kwon J.-K."/>
            <person name="Lee H.-Y."/>
            <person name="Koo N."/>
            <person name="Hong Y."/>
            <person name="Kim R.W."/>
            <person name="Kang W.-H."/>
            <person name="Huh J.H."/>
            <person name="Kang B.-C."/>
            <person name="Yang T.-J."/>
            <person name="Lee Y.-H."/>
            <person name="Bennetzen J.L."/>
            <person name="Choi D."/>
        </authorList>
    </citation>
    <scope>NUCLEOTIDE SEQUENCE [LARGE SCALE GENOMIC DNA]</scope>
    <source>
        <strain evidence="3">cv. PBC81</strain>
    </source>
</reference>
<accession>A0A2G2WI81</accession>
<dbReference type="InterPro" id="IPR050058">
    <property type="entry name" value="Ala-tRNA_ligase"/>
</dbReference>
<dbReference type="InterPro" id="IPR018162">
    <property type="entry name" value="Ala-tRNA-ligase_IIc_anticod-bd"/>
</dbReference>